<sequence>MSVNRETQTIDAAGKKLGRVASKAAQFLRGKHKPDFNPREDRGDFVEIENVKEMEVSGKKLKQKIYYSHSGYPGGIKEKSMKEMMEKEPEEIMKKAVAGMLPDTKLKDDQMKRLKIG</sequence>
<comment type="function">
    <text evidence="4">This protein is one of the early assembly proteins of the 50S ribosomal subunit, although it is not seen to bind rRNA by itself. It is important during the early stages of 50S assembly.</text>
</comment>
<dbReference type="InterPro" id="IPR005823">
    <property type="entry name" value="Ribosomal_uL13_bac-type"/>
</dbReference>
<evidence type="ECO:0000313" key="5">
    <source>
        <dbReference type="EMBL" id="KXB08851.1"/>
    </source>
</evidence>
<dbReference type="PANTHER" id="PTHR11545:SF2">
    <property type="entry name" value="LARGE RIBOSOMAL SUBUNIT PROTEIN UL13M"/>
    <property type="match status" value="1"/>
</dbReference>
<keyword evidence="6" id="KW-1185">Reference proteome</keyword>
<dbReference type="PANTHER" id="PTHR11545">
    <property type="entry name" value="RIBOSOMAL PROTEIN L13"/>
    <property type="match status" value="1"/>
</dbReference>
<dbReference type="CDD" id="cd00392">
    <property type="entry name" value="Ribosomal_L13"/>
    <property type="match status" value="1"/>
</dbReference>
<dbReference type="PIRSF" id="PIRSF002181">
    <property type="entry name" value="Ribosomal_L13"/>
    <property type="match status" value="1"/>
</dbReference>
<evidence type="ECO:0000256" key="3">
    <source>
        <dbReference type="ARBA" id="ARBA00023274"/>
    </source>
</evidence>
<comment type="similarity">
    <text evidence="1 4">Belongs to the universal ribosomal protein uL13 family.</text>
</comment>
<reference evidence="5 6" key="1">
    <citation type="journal article" date="2016" name="Sci. Rep.">
        <title>Metabolic traits of an uncultured archaeal lineage -MSBL1- from brine pools of the Red Sea.</title>
        <authorList>
            <person name="Mwirichia R."/>
            <person name="Alam I."/>
            <person name="Rashid M."/>
            <person name="Vinu M."/>
            <person name="Ba-Alawi W."/>
            <person name="Anthony Kamau A."/>
            <person name="Kamanda Ngugi D."/>
            <person name="Goker M."/>
            <person name="Klenk H.P."/>
            <person name="Bajic V."/>
            <person name="Stingl U."/>
        </authorList>
    </citation>
    <scope>NUCLEOTIDE SEQUENCE [LARGE SCALE GENOMIC DNA]</scope>
    <source>
        <strain evidence="5">SCGC-AAA382N08</strain>
    </source>
</reference>
<dbReference type="GO" id="GO:0003729">
    <property type="term" value="F:mRNA binding"/>
    <property type="evidence" value="ECO:0007669"/>
    <property type="project" value="TreeGrafter"/>
</dbReference>
<dbReference type="Gene3D" id="3.90.1180.10">
    <property type="entry name" value="Ribosomal protein L13"/>
    <property type="match status" value="1"/>
</dbReference>
<dbReference type="AlphaFoldDB" id="A0A133VR11"/>
<proteinExistence type="inferred from homology"/>
<evidence type="ECO:0000256" key="4">
    <source>
        <dbReference type="HAMAP-Rule" id="MF_01366"/>
    </source>
</evidence>
<dbReference type="InterPro" id="IPR036899">
    <property type="entry name" value="Ribosomal_uL13_sf"/>
</dbReference>
<comment type="subunit">
    <text evidence="4">Part of the 50S ribosomal subunit.</text>
</comment>
<dbReference type="GO" id="GO:1990904">
    <property type="term" value="C:ribonucleoprotein complex"/>
    <property type="evidence" value="ECO:0007669"/>
    <property type="project" value="UniProtKB-KW"/>
</dbReference>
<dbReference type="InterPro" id="IPR005822">
    <property type="entry name" value="Ribosomal_uL13"/>
</dbReference>
<dbReference type="HAMAP" id="MF_01366">
    <property type="entry name" value="Ribosomal_uL13"/>
    <property type="match status" value="1"/>
</dbReference>
<keyword evidence="3 4" id="KW-0687">Ribonucleoprotein</keyword>
<comment type="caution">
    <text evidence="5">The sequence shown here is derived from an EMBL/GenBank/DDBJ whole genome shotgun (WGS) entry which is preliminary data.</text>
</comment>
<dbReference type="PATRIC" id="fig|1698285.3.peg.22"/>
<evidence type="ECO:0000313" key="6">
    <source>
        <dbReference type="Proteomes" id="UP000070175"/>
    </source>
</evidence>
<gene>
    <name evidence="4" type="primary">rpl13</name>
    <name evidence="5" type="ORF">AKJ56_00110</name>
</gene>
<dbReference type="GO" id="GO:0003735">
    <property type="term" value="F:structural constituent of ribosome"/>
    <property type="evidence" value="ECO:0007669"/>
    <property type="project" value="InterPro"/>
</dbReference>
<dbReference type="GO" id="GO:0017148">
    <property type="term" value="P:negative regulation of translation"/>
    <property type="evidence" value="ECO:0007669"/>
    <property type="project" value="TreeGrafter"/>
</dbReference>
<accession>A0A133VR11</accession>
<dbReference type="Proteomes" id="UP000070175">
    <property type="component" value="Unassembled WGS sequence"/>
</dbReference>
<name>A0A133VR11_9EURY</name>
<evidence type="ECO:0000256" key="1">
    <source>
        <dbReference type="ARBA" id="ARBA00006227"/>
    </source>
</evidence>
<dbReference type="SUPFAM" id="SSF52161">
    <property type="entry name" value="Ribosomal protein L13"/>
    <property type="match status" value="1"/>
</dbReference>
<dbReference type="GO" id="GO:0006412">
    <property type="term" value="P:translation"/>
    <property type="evidence" value="ECO:0007669"/>
    <property type="project" value="UniProtKB-UniRule"/>
</dbReference>
<organism evidence="5 6">
    <name type="scientific">candidate division MSBL1 archaeon SCGC-AAA382N08</name>
    <dbReference type="NCBI Taxonomy" id="1698285"/>
    <lineage>
        <taxon>Archaea</taxon>
        <taxon>Methanobacteriati</taxon>
        <taxon>Methanobacteriota</taxon>
        <taxon>candidate division MSBL1</taxon>
    </lineage>
</organism>
<dbReference type="Pfam" id="PF00572">
    <property type="entry name" value="Ribosomal_L13"/>
    <property type="match status" value="1"/>
</dbReference>
<dbReference type="NCBIfam" id="TIGR01066">
    <property type="entry name" value="rplM_bact"/>
    <property type="match status" value="1"/>
</dbReference>
<keyword evidence="2 4" id="KW-0689">Ribosomal protein</keyword>
<dbReference type="GO" id="GO:0005840">
    <property type="term" value="C:ribosome"/>
    <property type="evidence" value="ECO:0007669"/>
    <property type="project" value="UniProtKB-KW"/>
</dbReference>
<dbReference type="EMBL" id="LHYJ01000001">
    <property type="protein sequence ID" value="KXB08851.1"/>
    <property type="molecule type" value="Genomic_DNA"/>
</dbReference>
<evidence type="ECO:0000256" key="2">
    <source>
        <dbReference type="ARBA" id="ARBA00022980"/>
    </source>
</evidence>
<protein>
    <recommendedName>
        <fullName evidence="4">Large ribosomal subunit protein uL13</fullName>
    </recommendedName>
</protein>